<keyword evidence="5" id="KW-0732">Signal</keyword>
<keyword evidence="7" id="KW-1185">Reference proteome</keyword>
<dbReference type="EMBL" id="JBBPFD010000004">
    <property type="protein sequence ID" value="KAK7929781.1"/>
    <property type="molecule type" value="Genomic_DNA"/>
</dbReference>
<protein>
    <recommendedName>
        <fullName evidence="8">WD repeat domain 17</fullName>
    </recommendedName>
</protein>
<dbReference type="InterPro" id="IPR011044">
    <property type="entry name" value="Quino_amine_DH_bsu"/>
</dbReference>
<dbReference type="PRINTS" id="PR00320">
    <property type="entry name" value="GPROTEINBRPT"/>
</dbReference>
<gene>
    <name evidence="6" type="ORF">WMY93_006176</name>
</gene>
<feature type="repeat" description="WD" evidence="3">
    <location>
        <begin position="576"/>
        <end position="618"/>
    </location>
</feature>
<dbReference type="InterPro" id="IPR036322">
    <property type="entry name" value="WD40_repeat_dom_sf"/>
</dbReference>
<feature type="compositionally biased region" description="Basic and acidic residues" evidence="4">
    <location>
        <begin position="1448"/>
        <end position="1472"/>
    </location>
</feature>
<evidence type="ECO:0000313" key="6">
    <source>
        <dbReference type="EMBL" id="KAK7929781.1"/>
    </source>
</evidence>
<feature type="repeat" description="WD" evidence="3">
    <location>
        <begin position="360"/>
        <end position="402"/>
    </location>
</feature>
<evidence type="ECO:0000313" key="7">
    <source>
        <dbReference type="Proteomes" id="UP001460270"/>
    </source>
</evidence>
<sequence length="1558" mass="171834">MLSFSLVISALLTYPRWPPQLPRQQNPLPSSFFTPQWTVVISTGELSVRTRQPTITVRMAKVKQVGLLAAGCQPWNKDVCAASGDRFAYCATLAIYIYQLDQHWSPENPDLFASASADTLLIGVERGRTEAVARLDNTKGVPASTSASSDGIPTKKGKLVFGHTDGSLSIFQPGSKSQKHVLRPEALEGTDEEDPVSALEWDPLSADYLLVSNLHNGIRLVDSEALACITSFCFPSAAASVQCLAWVPSAPGMFITGDSQVGVLRVWNVSRSTPLDSFKLKKTGFHALHVLNSPLTKKAPSACSPSKSQHLSSTSEAVPPPTLSQNHAFSLPPGHAVCCFLDGGVGLYDMGAKKWDFLRDLGHIETIFDCKFKPDDPNLLATASFDGTIKIWDTNTLTAVNTSPGNEGVVYSLSWAPGDLNCIAGATSRNGAFIWDVRKGKIITRFNEHGKNGIFCISWSHKDSKRIATCSGDGFCIIRTIDGKVLHKYKHPAAVFGCDWSQNNKDMIATGCEDKNVRVYYLATSSDQPLKVFTGHLAKVFHVRWSPLREGILCSGSDDGTVRIWDYTQDACINVLSGHTAPVRGLMWNTEVPYLLISGSWDYTIRVWDTRDGTCLDTVYDHGADVYVEDRNILVLEEVPAYPGHVWAGVVLLKSHMMELHKGRNNRSQDFISYALSMANVCPHCDTSALMSHLSQDISLSITLTKTAPNTDSAISMVQLEARFITKEHGPPTCKCPAHMNIVPVQLCPTSGCRLTCHQNRPFTMASCSRDSTVRLWSLTPLISPLLLNILTDKPWEKIVGNTDTAMVPGSPPLLCGKVSRDVKQELDKLNLDVRAKKLRLFSECFSPPGGSSNLWDLVSVINGQDDSLLPSSYSKGVMHMKHLLKFKTSEAQELTIVKMSKFGGGIGAPSKEERLKEAADIHLRLGQIQRYCELMVELGQWEKALSVAPGVSMKYWKKLMQRRADQLIADDNDDAIPYCIATGDVKKLVTFFTGRGQLLEALLITQLLPGGMVSPSIRLTTPPVARWSLEEGVPGVGQEERPVVVVDAVGAPLSDLNGLLDPVFIFVVLRSDDSGPIPIHNVVISLAVGACEGNIRAPQSSQINHTTNDLDHRQQYQSLLHKVCQELAEWYFQDGCAVLAACCHLAVDNIKLAMSSLIRGNELELAACVGIVLGEEAKQSTAYCLELLSRKYMTTPTWELSADLLGMIPENHLLLAKLCAFYPGSTTEINQLHQRCGLPLIDECRCLAEEAMAEGDLFSCIKFHLLSSEPETALRIGISHVKEQLSGCEWTVDSLQPILDLLSYIRTDRLISAKLTELRSELLILCGYIGALLAIRRHYTSIVPALYEYTSQLLKRREVCVPLKIEQLSVELDAWRASTQTTNRFERPLLKTRRQQMPEFQRPTRQNFAGRPKTQVYIDLTCKLDALDSDAVRLKSSTLHLITDATQTRDRPERYRGNRERESSPSESQREEFSCLEQRLQSTDSDVLVLVGADYVTGSNLPSHSDVQPSCFTGHRIQGPVFLLEDGKSAISLNDALMWAKVNPFSPLGTGLRINPF</sequence>
<keyword evidence="1 3" id="KW-0853">WD repeat</keyword>
<dbReference type="PROSITE" id="PS50294">
    <property type="entry name" value="WD_REPEATS_REGION"/>
    <property type="match status" value="3"/>
</dbReference>
<feature type="region of interest" description="Disordered" evidence="4">
    <location>
        <begin position="1444"/>
        <end position="1472"/>
    </location>
</feature>
<dbReference type="PROSITE" id="PS50082">
    <property type="entry name" value="WD_REPEATS_2"/>
    <property type="match status" value="3"/>
</dbReference>
<keyword evidence="2" id="KW-0677">Repeat</keyword>
<dbReference type="PANTHER" id="PTHR44464:SF1">
    <property type="entry name" value="WD REPEAT-CONTAINING PROTEIN 17"/>
    <property type="match status" value="1"/>
</dbReference>
<name>A0AAW0PLQ7_9GOBI</name>
<organism evidence="6 7">
    <name type="scientific">Mugilogobius chulae</name>
    <name type="common">yellowstripe goby</name>
    <dbReference type="NCBI Taxonomy" id="88201"/>
    <lineage>
        <taxon>Eukaryota</taxon>
        <taxon>Metazoa</taxon>
        <taxon>Chordata</taxon>
        <taxon>Craniata</taxon>
        <taxon>Vertebrata</taxon>
        <taxon>Euteleostomi</taxon>
        <taxon>Actinopterygii</taxon>
        <taxon>Neopterygii</taxon>
        <taxon>Teleostei</taxon>
        <taxon>Neoteleostei</taxon>
        <taxon>Acanthomorphata</taxon>
        <taxon>Gobiaria</taxon>
        <taxon>Gobiiformes</taxon>
        <taxon>Gobioidei</taxon>
        <taxon>Gobiidae</taxon>
        <taxon>Gobionellinae</taxon>
        <taxon>Mugilogobius</taxon>
    </lineage>
</organism>
<feature type="compositionally biased region" description="Low complexity" evidence="4">
    <location>
        <begin position="298"/>
        <end position="308"/>
    </location>
</feature>
<accession>A0AAW0PLQ7</accession>
<dbReference type="SUPFAM" id="SSF50978">
    <property type="entry name" value="WD40 repeat-like"/>
    <property type="match status" value="1"/>
</dbReference>
<dbReference type="InterPro" id="IPR001680">
    <property type="entry name" value="WD40_rpt"/>
</dbReference>
<evidence type="ECO:0000256" key="4">
    <source>
        <dbReference type="SAM" id="MobiDB-lite"/>
    </source>
</evidence>
<dbReference type="Pfam" id="PF00400">
    <property type="entry name" value="WD40"/>
    <property type="match status" value="6"/>
</dbReference>
<comment type="caution">
    <text evidence="6">The sequence shown here is derived from an EMBL/GenBank/DDBJ whole genome shotgun (WGS) entry which is preliminary data.</text>
</comment>
<feature type="chain" id="PRO_5043642838" description="WD repeat domain 17" evidence="5">
    <location>
        <begin position="16"/>
        <end position="1558"/>
    </location>
</feature>
<dbReference type="Gene3D" id="2.130.10.10">
    <property type="entry name" value="YVTN repeat-like/Quinoprotein amine dehydrogenase"/>
    <property type="match status" value="3"/>
</dbReference>
<feature type="region of interest" description="Disordered" evidence="4">
    <location>
        <begin position="298"/>
        <end position="319"/>
    </location>
</feature>
<evidence type="ECO:0008006" key="8">
    <source>
        <dbReference type="Google" id="ProtNLM"/>
    </source>
</evidence>
<evidence type="ECO:0000256" key="1">
    <source>
        <dbReference type="ARBA" id="ARBA00022574"/>
    </source>
</evidence>
<proteinExistence type="predicted"/>
<dbReference type="InterPro" id="IPR015943">
    <property type="entry name" value="WD40/YVTN_repeat-like_dom_sf"/>
</dbReference>
<feature type="signal peptide" evidence="5">
    <location>
        <begin position="1"/>
        <end position="15"/>
    </location>
</feature>
<evidence type="ECO:0000256" key="5">
    <source>
        <dbReference type="SAM" id="SignalP"/>
    </source>
</evidence>
<dbReference type="InterPro" id="IPR019775">
    <property type="entry name" value="WD40_repeat_CS"/>
</dbReference>
<dbReference type="InterPro" id="IPR020472">
    <property type="entry name" value="WD40_PAC1"/>
</dbReference>
<dbReference type="SUPFAM" id="SSF50969">
    <property type="entry name" value="YVTN repeat-like/Quinoprotein amine dehydrogenase"/>
    <property type="match status" value="1"/>
</dbReference>
<dbReference type="Proteomes" id="UP001460270">
    <property type="component" value="Unassembled WGS sequence"/>
</dbReference>
<reference evidence="7" key="1">
    <citation type="submission" date="2024-04" db="EMBL/GenBank/DDBJ databases">
        <title>Salinicola lusitanus LLJ914,a marine bacterium isolated from the Okinawa Trough.</title>
        <authorList>
            <person name="Li J."/>
        </authorList>
    </citation>
    <scope>NUCLEOTIDE SEQUENCE [LARGE SCALE GENOMIC DNA]</scope>
</reference>
<feature type="repeat" description="WD" evidence="3">
    <location>
        <begin position="533"/>
        <end position="575"/>
    </location>
</feature>
<dbReference type="PROSITE" id="PS00678">
    <property type="entry name" value="WD_REPEATS_1"/>
    <property type="match status" value="2"/>
</dbReference>
<dbReference type="PANTHER" id="PTHR44464">
    <property type="entry name" value="WD REPEAT-CONTAINING PROTEIN 17"/>
    <property type="match status" value="1"/>
</dbReference>
<dbReference type="CDD" id="cd00200">
    <property type="entry name" value="WD40"/>
    <property type="match status" value="1"/>
</dbReference>
<evidence type="ECO:0000256" key="2">
    <source>
        <dbReference type="ARBA" id="ARBA00022737"/>
    </source>
</evidence>
<evidence type="ECO:0000256" key="3">
    <source>
        <dbReference type="PROSITE-ProRule" id="PRU00221"/>
    </source>
</evidence>
<dbReference type="SMART" id="SM00320">
    <property type="entry name" value="WD40"/>
    <property type="match status" value="9"/>
</dbReference>